<keyword evidence="8" id="KW-1185">Reference proteome</keyword>
<dbReference type="OrthoDB" id="422206at2759"/>
<dbReference type="Gene3D" id="1.20.1250.20">
    <property type="entry name" value="MFS general substrate transporter like domains"/>
    <property type="match status" value="1"/>
</dbReference>
<gene>
    <name evidence="7" type="ORF">LAESUDRAFT_727239</name>
</gene>
<evidence type="ECO:0000256" key="5">
    <source>
        <dbReference type="SAM" id="MobiDB-lite"/>
    </source>
</evidence>
<reference evidence="7 8" key="1">
    <citation type="journal article" date="2016" name="Mol. Biol. Evol.">
        <title>Comparative Genomics of Early-Diverging Mushroom-Forming Fungi Provides Insights into the Origins of Lignocellulose Decay Capabilities.</title>
        <authorList>
            <person name="Nagy L.G."/>
            <person name="Riley R."/>
            <person name="Tritt A."/>
            <person name="Adam C."/>
            <person name="Daum C."/>
            <person name="Floudas D."/>
            <person name="Sun H."/>
            <person name="Yadav J.S."/>
            <person name="Pangilinan J."/>
            <person name="Larsson K.H."/>
            <person name="Matsuura K."/>
            <person name="Barry K."/>
            <person name="Labutti K."/>
            <person name="Kuo R."/>
            <person name="Ohm R.A."/>
            <person name="Bhattacharya S.S."/>
            <person name="Shirouzu T."/>
            <person name="Yoshinaga Y."/>
            <person name="Martin F.M."/>
            <person name="Grigoriev I.V."/>
            <person name="Hibbett D.S."/>
        </authorList>
    </citation>
    <scope>NUCLEOTIDE SEQUENCE [LARGE SCALE GENOMIC DNA]</scope>
    <source>
        <strain evidence="7 8">93-53</strain>
    </source>
</reference>
<dbReference type="AlphaFoldDB" id="A0A165DNS2"/>
<comment type="subcellular location">
    <subcellularLocation>
        <location evidence="1">Membrane</location>
        <topology evidence="1">Multi-pass membrane protein</topology>
    </subcellularLocation>
</comment>
<dbReference type="PANTHER" id="PTHR10924:SF6">
    <property type="entry name" value="SOLUTE CARRIER FAMILY 49 MEMBER A3"/>
    <property type="match status" value="1"/>
</dbReference>
<evidence type="ECO:0000256" key="6">
    <source>
        <dbReference type="SAM" id="Phobius"/>
    </source>
</evidence>
<feature type="transmembrane region" description="Helical" evidence="6">
    <location>
        <begin position="173"/>
        <end position="197"/>
    </location>
</feature>
<evidence type="ECO:0000256" key="1">
    <source>
        <dbReference type="ARBA" id="ARBA00004141"/>
    </source>
</evidence>
<feature type="transmembrane region" description="Helical" evidence="6">
    <location>
        <begin position="336"/>
        <end position="359"/>
    </location>
</feature>
<feature type="transmembrane region" description="Helical" evidence="6">
    <location>
        <begin position="371"/>
        <end position="389"/>
    </location>
</feature>
<accession>A0A165DNS2</accession>
<dbReference type="STRING" id="1314785.A0A165DNS2"/>
<organism evidence="7 8">
    <name type="scientific">Laetiporus sulphureus 93-53</name>
    <dbReference type="NCBI Taxonomy" id="1314785"/>
    <lineage>
        <taxon>Eukaryota</taxon>
        <taxon>Fungi</taxon>
        <taxon>Dikarya</taxon>
        <taxon>Basidiomycota</taxon>
        <taxon>Agaricomycotina</taxon>
        <taxon>Agaricomycetes</taxon>
        <taxon>Polyporales</taxon>
        <taxon>Laetiporus</taxon>
    </lineage>
</organism>
<dbReference type="InterPro" id="IPR036259">
    <property type="entry name" value="MFS_trans_sf"/>
</dbReference>
<dbReference type="SUPFAM" id="SSF103473">
    <property type="entry name" value="MFS general substrate transporter"/>
    <property type="match status" value="1"/>
</dbReference>
<feature type="transmembrane region" description="Helical" evidence="6">
    <location>
        <begin position="395"/>
        <end position="416"/>
    </location>
</feature>
<proteinExistence type="predicted"/>
<evidence type="ECO:0000313" key="8">
    <source>
        <dbReference type="Proteomes" id="UP000076871"/>
    </source>
</evidence>
<keyword evidence="3 6" id="KW-1133">Transmembrane helix</keyword>
<keyword evidence="4 6" id="KW-0472">Membrane</keyword>
<dbReference type="GeneID" id="63826212"/>
<evidence type="ECO:0000313" key="7">
    <source>
        <dbReference type="EMBL" id="KZT05289.1"/>
    </source>
</evidence>
<dbReference type="InParanoid" id="A0A165DNS2"/>
<dbReference type="GO" id="GO:0022857">
    <property type="term" value="F:transmembrane transporter activity"/>
    <property type="evidence" value="ECO:0007669"/>
    <property type="project" value="InterPro"/>
</dbReference>
<protein>
    <submittedName>
        <fullName evidence="7">MFS general substrate transporter</fullName>
    </submittedName>
</protein>
<name>A0A165DNS2_9APHY</name>
<dbReference type="RefSeq" id="XP_040763029.1">
    <property type="nucleotide sequence ID" value="XM_040909183.1"/>
</dbReference>
<dbReference type="GO" id="GO:0016020">
    <property type="term" value="C:membrane"/>
    <property type="evidence" value="ECO:0007669"/>
    <property type="project" value="UniProtKB-SubCell"/>
</dbReference>
<feature type="transmembrane region" description="Helical" evidence="6">
    <location>
        <begin position="302"/>
        <end position="324"/>
    </location>
</feature>
<keyword evidence="2 6" id="KW-0812">Transmembrane</keyword>
<evidence type="ECO:0000256" key="3">
    <source>
        <dbReference type="ARBA" id="ARBA00022989"/>
    </source>
</evidence>
<evidence type="ECO:0000256" key="2">
    <source>
        <dbReference type="ARBA" id="ARBA00022692"/>
    </source>
</evidence>
<feature type="transmembrane region" description="Helical" evidence="6">
    <location>
        <begin position="144"/>
        <end position="161"/>
    </location>
</feature>
<feature type="transmembrane region" description="Helical" evidence="6">
    <location>
        <begin position="116"/>
        <end position="137"/>
    </location>
</feature>
<feature type="region of interest" description="Disordered" evidence="5">
    <location>
        <begin position="1"/>
        <end position="42"/>
    </location>
</feature>
<dbReference type="InterPro" id="IPR049680">
    <property type="entry name" value="FLVCR1-2_SLC49-like"/>
</dbReference>
<feature type="compositionally biased region" description="Basic and acidic residues" evidence="5">
    <location>
        <begin position="20"/>
        <end position="41"/>
    </location>
</feature>
<dbReference type="InterPro" id="IPR011701">
    <property type="entry name" value="MFS"/>
</dbReference>
<dbReference type="PANTHER" id="PTHR10924">
    <property type="entry name" value="MAJOR FACILITATOR SUPERFAMILY PROTEIN-RELATED"/>
    <property type="match status" value="1"/>
</dbReference>
<feature type="non-terminal residue" evidence="7">
    <location>
        <position position="460"/>
    </location>
</feature>
<feature type="transmembrane region" description="Helical" evidence="6">
    <location>
        <begin position="76"/>
        <end position="96"/>
    </location>
</feature>
<evidence type="ECO:0000256" key="4">
    <source>
        <dbReference type="ARBA" id="ARBA00023136"/>
    </source>
</evidence>
<dbReference type="Proteomes" id="UP000076871">
    <property type="component" value="Unassembled WGS sequence"/>
</dbReference>
<sequence length="460" mass="49735">MPPPWSAASPTSSPSSQPGPDEHERPFGVSEGRSKEKERQKGAVRVDVLQVTRVDSGEHHAHAHAHVQYRMYKRRWVGVCAIIVLNIVAGMSLVWFGPIANNVVEAFGFTLDEVNWLGNVVNFTYLPCAALVPAVYARLGVRRTCYIGAVLLLLSAWIRYAGTASSLSVHGKYALLIIGQIIAGVTQPVFQVLIPGYSERWFDLKGRTTATMLMSIANPIGNAIGQLISPLVETPAQSILVLAIIYSAATPFVFIVLDGPPTPPTHAGEQRSPSFMSFVRAMVGREPKERVTYMTRRERSDLVILALAFGVLVGVINAFSILTAQDFEPYGYSDDISGLFGATILLTGIVAAFITAPLFDRVFTHHLALTCKLLCPFLGGAWLGLIWAVRRNDTGALFALMAVIGVTSLTMLPVALELAVELTRNADASSAVLWASACRCAASCCLCFSYRGSSCGAMRM</sequence>
<dbReference type="EMBL" id="KV427631">
    <property type="protein sequence ID" value="KZT05289.1"/>
    <property type="molecule type" value="Genomic_DNA"/>
</dbReference>
<feature type="compositionally biased region" description="Low complexity" evidence="5">
    <location>
        <begin position="1"/>
        <end position="19"/>
    </location>
</feature>
<dbReference type="Pfam" id="PF07690">
    <property type="entry name" value="MFS_1"/>
    <property type="match status" value="1"/>
</dbReference>